<protein>
    <submittedName>
        <fullName evidence="2">Uncharacterized protein</fullName>
    </submittedName>
</protein>
<feature type="region of interest" description="Disordered" evidence="1">
    <location>
        <begin position="103"/>
        <end position="131"/>
    </location>
</feature>
<dbReference type="EMBL" id="JAHYIQ010000026">
    <property type="protein sequence ID" value="KAK1121640.1"/>
    <property type="molecule type" value="Genomic_DNA"/>
</dbReference>
<keyword evidence="3" id="KW-1185">Reference proteome</keyword>
<gene>
    <name evidence="2" type="ORF">K0M31_010428</name>
</gene>
<feature type="region of interest" description="Disordered" evidence="1">
    <location>
        <begin position="65"/>
        <end position="84"/>
    </location>
</feature>
<evidence type="ECO:0000313" key="2">
    <source>
        <dbReference type="EMBL" id="KAK1121640.1"/>
    </source>
</evidence>
<comment type="caution">
    <text evidence="2">The sequence shown here is derived from an EMBL/GenBank/DDBJ whole genome shotgun (WGS) entry which is preliminary data.</text>
</comment>
<dbReference type="AlphaFoldDB" id="A0AA40FM09"/>
<accession>A0AA40FM09</accession>
<organism evidence="2 3">
    <name type="scientific">Melipona bicolor</name>
    <dbReference type="NCBI Taxonomy" id="60889"/>
    <lineage>
        <taxon>Eukaryota</taxon>
        <taxon>Metazoa</taxon>
        <taxon>Ecdysozoa</taxon>
        <taxon>Arthropoda</taxon>
        <taxon>Hexapoda</taxon>
        <taxon>Insecta</taxon>
        <taxon>Pterygota</taxon>
        <taxon>Neoptera</taxon>
        <taxon>Endopterygota</taxon>
        <taxon>Hymenoptera</taxon>
        <taxon>Apocrita</taxon>
        <taxon>Aculeata</taxon>
        <taxon>Apoidea</taxon>
        <taxon>Anthophila</taxon>
        <taxon>Apidae</taxon>
        <taxon>Melipona</taxon>
    </lineage>
</organism>
<sequence length="152" mass="16441">MANVGSSSFGSQSRVCKAPAPSQLKWKRENLRKRRSKFTAGKFALELRTAGNPSATAVSLCVRVSPGTSPPVRGNKSPPEAGIVRKRRSAAVVERLCLPLHQVNHPRRDARQAGLRPTSGTRGAPCDTGQTSLPSVRIVERVQTRRVVGLPR</sequence>
<feature type="compositionally biased region" description="Polar residues" evidence="1">
    <location>
        <begin position="1"/>
        <end position="14"/>
    </location>
</feature>
<evidence type="ECO:0000313" key="3">
    <source>
        <dbReference type="Proteomes" id="UP001177670"/>
    </source>
</evidence>
<reference evidence="2" key="1">
    <citation type="submission" date="2021-10" db="EMBL/GenBank/DDBJ databases">
        <title>Melipona bicolor Genome sequencing and assembly.</title>
        <authorList>
            <person name="Araujo N.S."/>
            <person name="Arias M.C."/>
        </authorList>
    </citation>
    <scope>NUCLEOTIDE SEQUENCE</scope>
    <source>
        <strain evidence="2">USP_2M_L1-L4_2017</strain>
        <tissue evidence="2">Whole body</tissue>
    </source>
</reference>
<name>A0AA40FM09_9HYME</name>
<proteinExistence type="predicted"/>
<feature type="region of interest" description="Disordered" evidence="1">
    <location>
        <begin position="1"/>
        <end position="21"/>
    </location>
</feature>
<dbReference type="Proteomes" id="UP001177670">
    <property type="component" value="Unassembled WGS sequence"/>
</dbReference>
<evidence type="ECO:0000256" key="1">
    <source>
        <dbReference type="SAM" id="MobiDB-lite"/>
    </source>
</evidence>